<dbReference type="CDD" id="cd01949">
    <property type="entry name" value="GGDEF"/>
    <property type="match status" value="1"/>
</dbReference>
<dbReference type="GO" id="GO:0006355">
    <property type="term" value="P:regulation of DNA-templated transcription"/>
    <property type="evidence" value="ECO:0007669"/>
    <property type="project" value="InterPro"/>
</dbReference>
<dbReference type="InterPro" id="IPR052155">
    <property type="entry name" value="Biofilm_reg_signaling"/>
</dbReference>
<feature type="domain" description="GGDEF" evidence="5">
    <location>
        <begin position="409"/>
        <end position="542"/>
    </location>
</feature>
<dbReference type="Gene3D" id="3.30.450.20">
    <property type="entry name" value="PAS domain"/>
    <property type="match status" value="1"/>
</dbReference>
<name>A0A1F6TX38_9PROT</name>
<dbReference type="Pfam" id="PF00990">
    <property type="entry name" value="GGDEF"/>
    <property type="match status" value="1"/>
</dbReference>
<dbReference type="InterPro" id="IPR035919">
    <property type="entry name" value="EAL_sf"/>
</dbReference>
<dbReference type="CDD" id="cd00130">
    <property type="entry name" value="PAS"/>
    <property type="match status" value="1"/>
</dbReference>
<dbReference type="InterPro" id="IPR001610">
    <property type="entry name" value="PAC"/>
</dbReference>
<feature type="transmembrane region" description="Helical" evidence="1">
    <location>
        <begin position="157"/>
        <end position="180"/>
    </location>
</feature>
<evidence type="ECO:0000313" key="6">
    <source>
        <dbReference type="EMBL" id="OGI49675.1"/>
    </source>
</evidence>
<dbReference type="Pfam" id="PF00563">
    <property type="entry name" value="EAL"/>
    <property type="match status" value="1"/>
</dbReference>
<evidence type="ECO:0000259" key="5">
    <source>
        <dbReference type="PROSITE" id="PS50887"/>
    </source>
</evidence>
<dbReference type="InterPro" id="IPR000700">
    <property type="entry name" value="PAS-assoc_C"/>
</dbReference>
<dbReference type="InterPro" id="IPR035965">
    <property type="entry name" value="PAS-like_dom_sf"/>
</dbReference>
<dbReference type="PROSITE" id="PS50112">
    <property type="entry name" value="PAS"/>
    <property type="match status" value="1"/>
</dbReference>
<feature type="domain" description="EAL" evidence="4">
    <location>
        <begin position="551"/>
        <end position="787"/>
    </location>
</feature>
<dbReference type="STRING" id="1817768.A3A87_00945"/>
<dbReference type="AlphaFoldDB" id="A0A1F6TX38"/>
<feature type="domain" description="PAS" evidence="2">
    <location>
        <begin position="247"/>
        <end position="302"/>
    </location>
</feature>
<gene>
    <name evidence="6" type="ORF">A3A87_00945</name>
</gene>
<dbReference type="InterPro" id="IPR043128">
    <property type="entry name" value="Rev_trsase/Diguanyl_cyclase"/>
</dbReference>
<evidence type="ECO:0000256" key="1">
    <source>
        <dbReference type="SAM" id="Phobius"/>
    </source>
</evidence>
<feature type="domain" description="PAC" evidence="3">
    <location>
        <begin position="318"/>
        <end position="370"/>
    </location>
</feature>
<dbReference type="PROSITE" id="PS50883">
    <property type="entry name" value="EAL"/>
    <property type="match status" value="1"/>
</dbReference>
<evidence type="ECO:0008006" key="8">
    <source>
        <dbReference type="Google" id="ProtNLM"/>
    </source>
</evidence>
<comment type="caution">
    <text evidence="6">The sequence shown here is derived from an EMBL/GenBank/DDBJ whole genome shotgun (WGS) entry which is preliminary data.</text>
</comment>
<dbReference type="InterPro" id="IPR000160">
    <property type="entry name" value="GGDEF_dom"/>
</dbReference>
<keyword evidence="1" id="KW-0472">Membrane</keyword>
<dbReference type="Proteomes" id="UP000179037">
    <property type="component" value="Unassembled WGS sequence"/>
</dbReference>
<dbReference type="NCBIfam" id="TIGR00229">
    <property type="entry name" value="sensory_box"/>
    <property type="match status" value="1"/>
</dbReference>
<dbReference type="CDD" id="cd01948">
    <property type="entry name" value="EAL"/>
    <property type="match status" value="1"/>
</dbReference>
<dbReference type="SUPFAM" id="SSF55785">
    <property type="entry name" value="PYP-like sensor domain (PAS domain)"/>
    <property type="match status" value="1"/>
</dbReference>
<dbReference type="GO" id="GO:0003824">
    <property type="term" value="F:catalytic activity"/>
    <property type="evidence" value="ECO:0007669"/>
    <property type="project" value="UniProtKB-ARBA"/>
</dbReference>
<dbReference type="InterPro" id="IPR001633">
    <property type="entry name" value="EAL_dom"/>
</dbReference>
<dbReference type="Pfam" id="PF00989">
    <property type="entry name" value="PAS"/>
    <property type="match status" value="1"/>
</dbReference>
<dbReference type="Gene3D" id="3.20.20.450">
    <property type="entry name" value="EAL domain"/>
    <property type="match status" value="1"/>
</dbReference>
<dbReference type="SMART" id="SM00086">
    <property type="entry name" value="PAC"/>
    <property type="match status" value="1"/>
</dbReference>
<reference evidence="6 7" key="1">
    <citation type="journal article" date="2016" name="Nat. Commun.">
        <title>Thousands of microbial genomes shed light on interconnected biogeochemical processes in an aquifer system.</title>
        <authorList>
            <person name="Anantharaman K."/>
            <person name="Brown C.T."/>
            <person name="Hug L.A."/>
            <person name="Sharon I."/>
            <person name="Castelle C.J."/>
            <person name="Probst A.J."/>
            <person name="Thomas B.C."/>
            <person name="Singh A."/>
            <person name="Wilkins M.J."/>
            <person name="Karaoz U."/>
            <person name="Brodie E.L."/>
            <person name="Williams K.H."/>
            <person name="Hubbard S.S."/>
            <person name="Banfield J.F."/>
        </authorList>
    </citation>
    <scope>NUCLEOTIDE SEQUENCE [LARGE SCALE GENOMIC DNA]</scope>
</reference>
<dbReference type="SMART" id="SM00267">
    <property type="entry name" value="GGDEF"/>
    <property type="match status" value="1"/>
</dbReference>
<dbReference type="FunFam" id="3.30.70.270:FF:000001">
    <property type="entry name" value="Diguanylate cyclase domain protein"/>
    <property type="match status" value="1"/>
</dbReference>
<accession>A0A1F6TX38</accession>
<dbReference type="PANTHER" id="PTHR44757">
    <property type="entry name" value="DIGUANYLATE CYCLASE DGCP"/>
    <property type="match status" value="1"/>
</dbReference>
<dbReference type="InterPro" id="IPR000014">
    <property type="entry name" value="PAS"/>
</dbReference>
<organism evidence="6 7">
    <name type="scientific">Candidatus Muproteobacteria bacterium RIFCSPLOWO2_01_FULL_60_18</name>
    <dbReference type="NCBI Taxonomy" id="1817768"/>
    <lineage>
        <taxon>Bacteria</taxon>
        <taxon>Pseudomonadati</taxon>
        <taxon>Pseudomonadota</taxon>
        <taxon>Candidatus Muproteobacteria</taxon>
    </lineage>
</organism>
<dbReference type="Gene3D" id="6.10.340.10">
    <property type="match status" value="1"/>
</dbReference>
<keyword evidence="1" id="KW-1133">Transmembrane helix</keyword>
<dbReference type="NCBIfam" id="TIGR00254">
    <property type="entry name" value="GGDEF"/>
    <property type="match status" value="1"/>
</dbReference>
<dbReference type="Gene3D" id="3.30.70.270">
    <property type="match status" value="1"/>
</dbReference>
<dbReference type="InterPro" id="IPR029787">
    <property type="entry name" value="Nucleotide_cyclase"/>
</dbReference>
<dbReference type="PROSITE" id="PS50887">
    <property type="entry name" value="GGDEF"/>
    <property type="match status" value="1"/>
</dbReference>
<dbReference type="PROSITE" id="PS50113">
    <property type="entry name" value="PAC"/>
    <property type="match status" value="1"/>
</dbReference>
<dbReference type="SUPFAM" id="SSF55073">
    <property type="entry name" value="Nucleotide cyclase"/>
    <property type="match status" value="1"/>
</dbReference>
<protein>
    <recommendedName>
        <fullName evidence="8">Diguanylate cyclase</fullName>
    </recommendedName>
</protein>
<sequence>MIRLPLLPRTLRTRIAVAFSFLMLLAAVVVTLALARQAARTHFETQQQLAQKLMVLVEPAIRGMVASYDVTGLDRYMRRIADDPAIASIRIVDEGGGSLLYGHEGNTEPASWLARTLSGATKATPLLVSDVVVNGAKVGRIEAVLSNAPLNQGIRNVIMAGSLLTAASLAVTFVLVYLLLTRFTAPLRPLMEWAREFAHGNWHPRTELIDSGSREIQELNQAFTEGSATLRHYIQSLEETRELLEYSETRLRKLVNGMHEILFELDADGRIVFLNPAWKGLTGFATDDSLGKPFGDFLVDEDAIRDFDPRALPRLHEKNREISLRSADGKRLWMSLDADAQTDSAGNFTGIIGTLSDVTKSVELNHLLTKYQDELYHLSVTDPLTGLYNRRHFDSQLEVILSDHLPKNLPVCLLLIDLDGFKFINDTYGHPFGDEVLRTTAQLLKQQVRRNDYIARLAGDEFAMVLKNTDIENATRIAQKLHDCISDTRIPLPVGHMQLQSSMGVAEAPTHGANAQDLVSAADVALYHSKRRGRNRIEVLSPDISKAVMSIFSQGFQLRNALEQGHMHPAFQPICNLKNGEPIAYEVLARMRINGLVIQAKDFITVAEELGLTRDVDLHIIGQALKLTPPEYALFLNVDISSFNDKDFVGELSRLLKPACEEGRSITIEITERETIPLSDSLHEDIQTLRALGCKLALDDFGSGYSTYNFLNQFRPDYLKIEGSFVRGMLRNESDRKIVRHIHELATSFGMKTIAESVEDAATERALQEIGIHTAQGMFYGAPRLAS</sequence>
<evidence type="ECO:0000259" key="3">
    <source>
        <dbReference type="PROSITE" id="PS50113"/>
    </source>
</evidence>
<proteinExistence type="predicted"/>
<keyword evidence="1" id="KW-0812">Transmembrane</keyword>
<dbReference type="SUPFAM" id="SSF141868">
    <property type="entry name" value="EAL domain-like"/>
    <property type="match status" value="1"/>
</dbReference>
<evidence type="ECO:0000259" key="4">
    <source>
        <dbReference type="PROSITE" id="PS50883"/>
    </source>
</evidence>
<evidence type="ECO:0000313" key="7">
    <source>
        <dbReference type="Proteomes" id="UP000179037"/>
    </source>
</evidence>
<dbReference type="EMBL" id="MFTC01000092">
    <property type="protein sequence ID" value="OGI49675.1"/>
    <property type="molecule type" value="Genomic_DNA"/>
</dbReference>
<dbReference type="PANTHER" id="PTHR44757:SF2">
    <property type="entry name" value="BIOFILM ARCHITECTURE MAINTENANCE PROTEIN MBAA"/>
    <property type="match status" value="1"/>
</dbReference>
<dbReference type="SMART" id="SM00052">
    <property type="entry name" value="EAL"/>
    <property type="match status" value="1"/>
</dbReference>
<dbReference type="SMART" id="SM00091">
    <property type="entry name" value="PAS"/>
    <property type="match status" value="1"/>
</dbReference>
<evidence type="ECO:0000259" key="2">
    <source>
        <dbReference type="PROSITE" id="PS50112"/>
    </source>
</evidence>
<dbReference type="InterPro" id="IPR013767">
    <property type="entry name" value="PAS_fold"/>
</dbReference>